<comment type="cofactor">
    <cofactor evidence="1">
        <name>Mg(2+)</name>
        <dbReference type="ChEBI" id="CHEBI:18420"/>
    </cofactor>
</comment>
<keyword evidence="5 7" id="KW-0460">Magnesium</keyword>
<dbReference type="SUPFAM" id="SSF55957">
    <property type="entry name" value="Phosphoglucomutase, C-terminal domain"/>
    <property type="match status" value="1"/>
</dbReference>
<dbReference type="GO" id="GO:0006166">
    <property type="term" value="P:purine ribonucleoside salvage"/>
    <property type="evidence" value="ECO:0007669"/>
    <property type="project" value="TreeGrafter"/>
</dbReference>
<evidence type="ECO:0000313" key="12">
    <source>
        <dbReference type="EMBL" id="MBF0939615.1"/>
    </source>
</evidence>
<organism evidence="12 13">
    <name type="scientific">Schaalia georgiae</name>
    <dbReference type="NCBI Taxonomy" id="52768"/>
    <lineage>
        <taxon>Bacteria</taxon>
        <taxon>Bacillati</taxon>
        <taxon>Actinomycetota</taxon>
        <taxon>Actinomycetes</taxon>
        <taxon>Actinomycetales</taxon>
        <taxon>Actinomycetaceae</taxon>
        <taxon>Schaalia</taxon>
    </lineage>
</organism>
<feature type="domain" description="Alpha-D-phosphohexomutase alpha/beta/alpha" evidence="11">
    <location>
        <begin position="330"/>
        <end position="431"/>
    </location>
</feature>
<name>A0A929N304_9ACTO</name>
<evidence type="ECO:0000259" key="9">
    <source>
        <dbReference type="Pfam" id="PF02878"/>
    </source>
</evidence>
<keyword evidence="6" id="KW-0413">Isomerase</keyword>
<dbReference type="CDD" id="cd05799">
    <property type="entry name" value="PGM2"/>
    <property type="match status" value="1"/>
</dbReference>
<evidence type="ECO:0000256" key="1">
    <source>
        <dbReference type="ARBA" id="ARBA00001946"/>
    </source>
</evidence>
<feature type="domain" description="Alpha-D-phosphohexomutase alpha/beta/alpha" evidence="10">
    <location>
        <begin position="214"/>
        <end position="315"/>
    </location>
</feature>
<dbReference type="InterPro" id="IPR036900">
    <property type="entry name" value="A-D-PHexomutase_C_sf"/>
</dbReference>
<dbReference type="PRINTS" id="PR00509">
    <property type="entry name" value="PGMPMM"/>
</dbReference>
<dbReference type="Pfam" id="PF02879">
    <property type="entry name" value="PGM_PMM_II"/>
    <property type="match status" value="1"/>
</dbReference>
<reference evidence="12" key="1">
    <citation type="submission" date="2020-04" db="EMBL/GenBank/DDBJ databases">
        <title>Deep metagenomics examines the oral microbiome during advanced dental caries in children, revealing novel taxa and co-occurrences with host molecules.</title>
        <authorList>
            <person name="Baker J.L."/>
            <person name="Morton J.T."/>
            <person name="Dinis M."/>
            <person name="Alvarez R."/>
            <person name="Tran N.C."/>
            <person name="Knight R."/>
            <person name="Edlund A."/>
        </authorList>
    </citation>
    <scope>NUCLEOTIDE SEQUENCE</scope>
    <source>
        <strain evidence="12">JCVI_32_bin.64</strain>
    </source>
</reference>
<dbReference type="InterPro" id="IPR016066">
    <property type="entry name" value="A-D-PHexomutase_CS"/>
</dbReference>
<sequence>MELLDRAQQWADHDPDGRTAAALAASVAAARGGDATALEEVAGAMAGPLEFGTAGLRGRMGPGESRMNLAVVIRATAGLCAFLKGKIDRAPRVVIGCDARHGSVDFALAAARVASAAGCHVLKLPPMNPTPLTAFSMRHLDADAGIMVTASHNPAMDNGYKVYLGGAVVTGAGQGVQIVPPYDAEIAAAIASAPPADQVPQDDARIEAVDPRDDYVAAASAMARGSAAEKAALRITLTAMHGVGAALTTRVLAEAGFPDVRLVAEQAEPDPDFSTVPFPNPEEPGALDLAMERAREEGSDVIIAVDPDADRCAVAVPDPGSARGWRQLTGDETGSLLGDYLAERAPQGAVLANSIVSSRLLERIAGAHGLDYSPALTGFKWIARVPGLFFGYEEAIGFCPNPELVRDKDGIATSVVVASLFAALKAQGRTAVDELERLARAHGLHMTTPLTFRVDNLGLIAEGMERLRSAPPSTLAGSPVESVIDLSEGYQGLPGTDALLVTTEAGDRVVARPSGTEPKLKCYLEVVLPVEDGAPVPWDEARARLERIKEEFGAAIGI</sequence>
<evidence type="ECO:0000256" key="2">
    <source>
        <dbReference type="ARBA" id="ARBA00010231"/>
    </source>
</evidence>
<keyword evidence="3" id="KW-0597">Phosphoprotein</keyword>
<dbReference type="PANTHER" id="PTHR45745:SF1">
    <property type="entry name" value="PHOSPHOGLUCOMUTASE 2B-RELATED"/>
    <property type="match status" value="1"/>
</dbReference>
<dbReference type="InterPro" id="IPR005843">
    <property type="entry name" value="A-D-PHexomutase_C"/>
</dbReference>
<dbReference type="EMBL" id="JABZFZ010000056">
    <property type="protein sequence ID" value="MBF0939615.1"/>
    <property type="molecule type" value="Genomic_DNA"/>
</dbReference>
<dbReference type="GO" id="GO:0005975">
    <property type="term" value="P:carbohydrate metabolic process"/>
    <property type="evidence" value="ECO:0007669"/>
    <property type="project" value="InterPro"/>
</dbReference>
<accession>A0A929N304</accession>
<dbReference type="Pfam" id="PF02878">
    <property type="entry name" value="PGM_PMM_I"/>
    <property type="match status" value="1"/>
</dbReference>
<dbReference type="InterPro" id="IPR005844">
    <property type="entry name" value="A-D-PHexomutase_a/b/a-I"/>
</dbReference>
<evidence type="ECO:0000259" key="11">
    <source>
        <dbReference type="Pfam" id="PF02880"/>
    </source>
</evidence>
<evidence type="ECO:0000259" key="8">
    <source>
        <dbReference type="Pfam" id="PF00408"/>
    </source>
</evidence>
<comment type="similarity">
    <text evidence="2 7">Belongs to the phosphohexose mutase family.</text>
</comment>
<comment type="caution">
    <text evidence="12">The sequence shown here is derived from an EMBL/GenBank/DDBJ whole genome shotgun (WGS) entry which is preliminary data.</text>
</comment>
<gene>
    <name evidence="12" type="ORF">HXK03_01885</name>
</gene>
<dbReference type="InterPro" id="IPR005841">
    <property type="entry name" value="Alpha-D-phosphohexomutase_SF"/>
</dbReference>
<evidence type="ECO:0000256" key="3">
    <source>
        <dbReference type="ARBA" id="ARBA00022553"/>
    </source>
</evidence>
<keyword evidence="4 7" id="KW-0479">Metal-binding</keyword>
<evidence type="ECO:0000256" key="7">
    <source>
        <dbReference type="RuleBase" id="RU004326"/>
    </source>
</evidence>
<feature type="domain" description="Alpha-D-phosphohexomutase C-terminal" evidence="8">
    <location>
        <begin position="496"/>
        <end position="526"/>
    </location>
</feature>
<dbReference type="Proteomes" id="UP000718630">
    <property type="component" value="Unassembled WGS sequence"/>
</dbReference>
<dbReference type="Pfam" id="PF02880">
    <property type="entry name" value="PGM_PMM_III"/>
    <property type="match status" value="1"/>
</dbReference>
<proteinExistence type="inferred from homology"/>
<dbReference type="Gene3D" id="3.40.120.10">
    <property type="entry name" value="Alpha-D-Glucose-1,6-Bisphosphate, subunit A, domain 3"/>
    <property type="match status" value="3"/>
</dbReference>
<evidence type="ECO:0000256" key="6">
    <source>
        <dbReference type="ARBA" id="ARBA00023235"/>
    </source>
</evidence>
<dbReference type="InterPro" id="IPR005846">
    <property type="entry name" value="A-D-PHexomutase_a/b/a-III"/>
</dbReference>
<feature type="domain" description="Alpha-D-phosphohexomutase alpha/beta/alpha" evidence="9">
    <location>
        <begin position="50"/>
        <end position="167"/>
    </location>
</feature>
<dbReference type="Pfam" id="PF00408">
    <property type="entry name" value="PGM_PMM_IV"/>
    <property type="match status" value="1"/>
</dbReference>
<evidence type="ECO:0000259" key="10">
    <source>
        <dbReference type="Pfam" id="PF02879"/>
    </source>
</evidence>
<dbReference type="Gene3D" id="3.30.310.50">
    <property type="entry name" value="Alpha-D-phosphohexomutase, C-terminal domain"/>
    <property type="match status" value="1"/>
</dbReference>
<dbReference type="AlphaFoldDB" id="A0A929N304"/>
<protein>
    <submittedName>
        <fullName evidence="12">Phospho-sugar mutase</fullName>
    </submittedName>
</protein>
<evidence type="ECO:0000313" key="13">
    <source>
        <dbReference type="Proteomes" id="UP000718630"/>
    </source>
</evidence>
<evidence type="ECO:0000256" key="4">
    <source>
        <dbReference type="ARBA" id="ARBA00022723"/>
    </source>
</evidence>
<dbReference type="GO" id="GO:0008973">
    <property type="term" value="F:phosphopentomutase activity"/>
    <property type="evidence" value="ECO:0007669"/>
    <property type="project" value="TreeGrafter"/>
</dbReference>
<dbReference type="PROSITE" id="PS00710">
    <property type="entry name" value="PGM_PMM"/>
    <property type="match status" value="1"/>
</dbReference>
<dbReference type="InterPro" id="IPR016055">
    <property type="entry name" value="A-D-PHexomutase_a/b/a-I/II/III"/>
</dbReference>
<dbReference type="SUPFAM" id="SSF53738">
    <property type="entry name" value="Phosphoglucomutase, first 3 domains"/>
    <property type="match status" value="3"/>
</dbReference>
<dbReference type="InterPro" id="IPR005845">
    <property type="entry name" value="A-D-PHexomutase_a/b/a-II"/>
</dbReference>
<dbReference type="GO" id="GO:0000287">
    <property type="term" value="F:magnesium ion binding"/>
    <property type="evidence" value="ECO:0007669"/>
    <property type="project" value="InterPro"/>
</dbReference>
<evidence type="ECO:0000256" key="5">
    <source>
        <dbReference type="ARBA" id="ARBA00022842"/>
    </source>
</evidence>
<dbReference type="PANTHER" id="PTHR45745">
    <property type="entry name" value="PHOSPHOMANNOMUTASE 45A"/>
    <property type="match status" value="1"/>
</dbReference>